<accession>A0A8I4A303</accession>
<dbReference type="Ensembl" id="ENSCJAT00000128336.1">
    <property type="protein sequence ID" value="ENSCJAP00000086412.1"/>
    <property type="gene ID" value="ENSCJAG00000071848.1"/>
</dbReference>
<proteinExistence type="predicted"/>
<organism evidence="2 3">
    <name type="scientific">Callithrix jacchus</name>
    <name type="common">White-tufted-ear marmoset</name>
    <name type="synonym">Simia Jacchus</name>
    <dbReference type="NCBI Taxonomy" id="9483"/>
    <lineage>
        <taxon>Eukaryota</taxon>
        <taxon>Metazoa</taxon>
        <taxon>Chordata</taxon>
        <taxon>Craniata</taxon>
        <taxon>Vertebrata</taxon>
        <taxon>Euteleostomi</taxon>
        <taxon>Mammalia</taxon>
        <taxon>Eutheria</taxon>
        <taxon>Euarchontoglires</taxon>
        <taxon>Primates</taxon>
        <taxon>Haplorrhini</taxon>
        <taxon>Platyrrhini</taxon>
        <taxon>Cebidae</taxon>
        <taxon>Callitrichinae</taxon>
        <taxon>Callithrix</taxon>
        <taxon>Callithrix</taxon>
    </lineage>
</organism>
<dbReference type="AlphaFoldDB" id="A0A8I4A303"/>
<reference evidence="2" key="3">
    <citation type="submission" date="2025-09" db="UniProtKB">
        <authorList>
            <consortium name="Ensembl"/>
        </authorList>
    </citation>
    <scope>IDENTIFICATION</scope>
</reference>
<sequence length="171" mass="19500">MFLLLTFLFWMLDFGLQSHLREVSMPLVFEPGSLSKCSEEHTAIIHIYINEFRKDDVQWKTCQKNDNGRTPFINSKTSKLASLFRDAQEDIKTIKKEPGAVAHACNPSILGGRGGWITRSRDRDHPGQHGETSSLLKIQKKINRARWHVPVVPATREAQAGELLEPGRRRL</sequence>
<protein>
    <submittedName>
        <fullName evidence="2">Uncharacterized protein</fullName>
    </submittedName>
</protein>
<keyword evidence="3" id="KW-1185">Reference proteome</keyword>
<name>A0A8I4A303_CALJA</name>
<evidence type="ECO:0000313" key="3">
    <source>
        <dbReference type="Proteomes" id="UP000008225"/>
    </source>
</evidence>
<evidence type="ECO:0000256" key="1">
    <source>
        <dbReference type="SAM" id="SignalP"/>
    </source>
</evidence>
<feature type="signal peptide" evidence="1">
    <location>
        <begin position="1"/>
        <end position="17"/>
    </location>
</feature>
<dbReference type="GeneTree" id="ENSGT00980000201849"/>
<reference evidence="2" key="2">
    <citation type="submission" date="2025-08" db="UniProtKB">
        <authorList>
            <consortium name="Ensembl"/>
        </authorList>
    </citation>
    <scope>IDENTIFICATION</scope>
</reference>
<feature type="chain" id="PRO_5035298033" evidence="1">
    <location>
        <begin position="18"/>
        <end position="171"/>
    </location>
</feature>
<evidence type="ECO:0000313" key="2">
    <source>
        <dbReference type="Ensembl" id="ENSCJAP00000086412.1"/>
    </source>
</evidence>
<keyword evidence="1" id="KW-0732">Signal</keyword>
<dbReference type="Proteomes" id="UP000008225">
    <property type="component" value="Chromosome 12"/>
</dbReference>
<reference evidence="2 3" key="1">
    <citation type="submission" date="2009-03" db="EMBL/GenBank/DDBJ databases">
        <authorList>
            <person name="Warren W."/>
            <person name="Ye L."/>
            <person name="Minx P."/>
            <person name="Worley K."/>
            <person name="Gibbs R."/>
            <person name="Wilson R.K."/>
        </authorList>
    </citation>
    <scope>NUCLEOTIDE SEQUENCE [LARGE SCALE GENOMIC DNA]</scope>
</reference>